<keyword evidence="2" id="KW-1185">Reference proteome</keyword>
<protein>
    <submittedName>
        <fullName evidence="1">Uncharacterized protein</fullName>
    </submittedName>
</protein>
<gene>
    <name evidence="1" type="ORF">HPB50_003194</name>
</gene>
<reference evidence="1" key="1">
    <citation type="submission" date="2020-05" db="EMBL/GenBank/DDBJ databases">
        <title>Large-scale comparative analyses of tick genomes elucidate their genetic diversity and vector capacities.</title>
        <authorList>
            <person name="Jia N."/>
            <person name="Wang J."/>
            <person name="Shi W."/>
            <person name="Du L."/>
            <person name="Sun Y."/>
            <person name="Zhan W."/>
            <person name="Jiang J."/>
            <person name="Wang Q."/>
            <person name="Zhang B."/>
            <person name="Ji P."/>
            <person name="Sakyi L.B."/>
            <person name="Cui X."/>
            <person name="Yuan T."/>
            <person name="Jiang B."/>
            <person name="Yang W."/>
            <person name="Lam T.T.-Y."/>
            <person name="Chang Q."/>
            <person name="Ding S."/>
            <person name="Wang X."/>
            <person name="Zhu J."/>
            <person name="Ruan X."/>
            <person name="Zhao L."/>
            <person name="Wei J."/>
            <person name="Que T."/>
            <person name="Du C."/>
            <person name="Cheng J."/>
            <person name="Dai P."/>
            <person name="Han X."/>
            <person name="Huang E."/>
            <person name="Gao Y."/>
            <person name="Liu J."/>
            <person name="Shao H."/>
            <person name="Ye R."/>
            <person name="Li L."/>
            <person name="Wei W."/>
            <person name="Wang X."/>
            <person name="Wang C."/>
            <person name="Yang T."/>
            <person name="Huo Q."/>
            <person name="Li W."/>
            <person name="Guo W."/>
            <person name="Chen H."/>
            <person name="Zhou L."/>
            <person name="Ni X."/>
            <person name="Tian J."/>
            <person name="Zhou Y."/>
            <person name="Sheng Y."/>
            <person name="Liu T."/>
            <person name="Pan Y."/>
            <person name="Xia L."/>
            <person name="Li J."/>
            <person name="Zhao F."/>
            <person name="Cao W."/>
        </authorList>
    </citation>
    <scope>NUCLEOTIDE SEQUENCE</scope>
    <source>
        <strain evidence="1">Hyas-2018</strain>
    </source>
</reference>
<evidence type="ECO:0000313" key="2">
    <source>
        <dbReference type="Proteomes" id="UP000821845"/>
    </source>
</evidence>
<evidence type="ECO:0000313" key="1">
    <source>
        <dbReference type="EMBL" id="KAH6929616.1"/>
    </source>
</evidence>
<comment type="caution">
    <text evidence="1">The sequence shown here is derived from an EMBL/GenBank/DDBJ whole genome shotgun (WGS) entry which is preliminary data.</text>
</comment>
<name>A0ACB7S6P2_HYAAI</name>
<dbReference type="EMBL" id="CM023485">
    <property type="protein sequence ID" value="KAH6929616.1"/>
    <property type="molecule type" value="Genomic_DNA"/>
</dbReference>
<dbReference type="Proteomes" id="UP000821845">
    <property type="component" value="Chromosome 5"/>
</dbReference>
<proteinExistence type="predicted"/>
<organism evidence="1 2">
    <name type="scientific">Hyalomma asiaticum</name>
    <name type="common">Tick</name>
    <dbReference type="NCBI Taxonomy" id="266040"/>
    <lineage>
        <taxon>Eukaryota</taxon>
        <taxon>Metazoa</taxon>
        <taxon>Ecdysozoa</taxon>
        <taxon>Arthropoda</taxon>
        <taxon>Chelicerata</taxon>
        <taxon>Arachnida</taxon>
        <taxon>Acari</taxon>
        <taxon>Parasitiformes</taxon>
        <taxon>Ixodida</taxon>
        <taxon>Ixodoidea</taxon>
        <taxon>Ixodidae</taxon>
        <taxon>Hyalomminae</taxon>
        <taxon>Hyalomma</taxon>
    </lineage>
</organism>
<sequence length="141" mass="15649">MSDSPGALRAQLGLDPQYREPSSVNAGACTRAERDSKLSSCECETSAWEGNKRGPSRRQRRTERRRQAVAPGDAIDRRTVATAPLQEGWPGCLVWLRGTSPDEDVLPFFPPYTWICEQPPVKVPLSLFIFPSDLDALYLTG</sequence>
<accession>A0ACB7S6P2</accession>